<keyword evidence="9" id="KW-1185">Reference proteome</keyword>
<dbReference type="Pfam" id="PF07940">
    <property type="entry name" value="Hepar_II_III_C"/>
    <property type="match status" value="1"/>
</dbReference>
<feature type="domain" description="Heparinase II/III-like C-terminal" evidence="6">
    <location>
        <begin position="387"/>
        <end position="592"/>
    </location>
</feature>
<evidence type="ECO:0000313" key="8">
    <source>
        <dbReference type="EMBL" id="GAA3965507.1"/>
    </source>
</evidence>
<feature type="domain" description="Heparin-sulfate lyase N-terminal" evidence="7">
    <location>
        <begin position="31"/>
        <end position="373"/>
    </location>
</feature>
<dbReference type="EMBL" id="BAABAK010000009">
    <property type="protein sequence ID" value="GAA3965507.1"/>
    <property type="molecule type" value="Genomic_DNA"/>
</dbReference>
<evidence type="ECO:0000256" key="1">
    <source>
        <dbReference type="ARBA" id="ARBA00004418"/>
    </source>
</evidence>
<dbReference type="Pfam" id="PF16889">
    <property type="entry name" value="Hepar_II_III_N"/>
    <property type="match status" value="1"/>
</dbReference>
<gene>
    <name evidence="8" type="ORF">GCM10022246_18200</name>
</gene>
<protein>
    <submittedName>
        <fullName evidence="8">Heparinase II/III family protein</fullName>
    </submittedName>
</protein>
<dbReference type="InterPro" id="IPR031680">
    <property type="entry name" value="Hepar_II_III_N"/>
</dbReference>
<reference evidence="9" key="1">
    <citation type="journal article" date="2019" name="Int. J. Syst. Evol. Microbiol.">
        <title>The Global Catalogue of Microorganisms (GCM) 10K type strain sequencing project: providing services to taxonomists for standard genome sequencing and annotation.</title>
        <authorList>
            <consortium name="The Broad Institute Genomics Platform"/>
            <consortium name="The Broad Institute Genome Sequencing Center for Infectious Disease"/>
            <person name="Wu L."/>
            <person name="Ma J."/>
        </authorList>
    </citation>
    <scope>NUCLEOTIDE SEQUENCE [LARGE SCALE GENOMIC DNA]</scope>
    <source>
        <strain evidence="9">JCM 17338</strain>
    </source>
</reference>
<comment type="caution">
    <text evidence="8">The sequence shown here is derived from an EMBL/GenBank/DDBJ whole genome shotgun (WGS) entry which is preliminary data.</text>
</comment>
<dbReference type="Gene3D" id="2.70.98.70">
    <property type="match status" value="1"/>
</dbReference>
<evidence type="ECO:0000256" key="4">
    <source>
        <dbReference type="ARBA" id="ARBA00023239"/>
    </source>
</evidence>
<evidence type="ECO:0000313" key="9">
    <source>
        <dbReference type="Proteomes" id="UP001501081"/>
    </source>
</evidence>
<accession>A0ABP7PGZ7</accession>
<feature type="chain" id="PRO_5046651905" evidence="5">
    <location>
        <begin position="24"/>
        <end position="659"/>
    </location>
</feature>
<dbReference type="PANTHER" id="PTHR39210">
    <property type="entry name" value="HEPARIN-SULFATE LYASE"/>
    <property type="match status" value="1"/>
</dbReference>
<name>A0ABP7PGZ7_9SPHI</name>
<evidence type="ECO:0000256" key="3">
    <source>
        <dbReference type="ARBA" id="ARBA00022764"/>
    </source>
</evidence>
<keyword evidence="3" id="KW-0574">Periplasm</keyword>
<evidence type="ECO:0000259" key="7">
    <source>
        <dbReference type="Pfam" id="PF16889"/>
    </source>
</evidence>
<sequence>MKLKVLKFLIALAISGLSLKAQQSPISKEDFDNINLNYPGLEKVNQSFQSAKYDQAAQELLVYYRNRKQIHHPDFNIGDEQRFKGKSIGAANQEKADNALLHKFQPHKGYGFFDYGKEINWQLWPVKDNEVRWQLHRVYWWQSMGLAYRSSGDEKYAREWVYQFRDWVKKNPLGLSADNDAYAWRPLEVSERVQSLPGTFNLFLSSPEFTPTFLMEFLKSFHQQADYIPQHYSKEGNHLLFEAQRVLFAGAFFPEFKASPFWRKSGIDILNTEIKKQVYADGVQFELSPVYHIASIEIFLKAFNAAKMAGVESEFPETFSETIERMIMANIDFSFPDYSAPMFGDSWIADKAGRIKLYQAWAKSFPKNKVIQYFATEGKEGERPDHLSHASSNAGFYTFRNGWNNESIVMVLKASPPGEFHAQPDNGTFELYVKGRNFMPDAGTFVYSGDAEINKLREQYRQTKMHNTLTLDDQNMLITNAKQNKWKTGKMMDVLTFTNPSYKDLDHKRTVLFVDQKYFIIIDRAIGSATGKLDVRFHLKEDAKPVYDKSKNLIYTTYGDGNNLSIQLLNPAKTALLEEQTKVSYEYRKEMPRPAVAFEKQKVDATTPYFISVVYPFIGKKAPEITMKENTGNDFVQGQLDFTLIINGKSQNVKTNINQ</sequence>
<proteinExistence type="predicted"/>
<evidence type="ECO:0000256" key="2">
    <source>
        <dbReference type="ARBA" id="ARBA00022729"/>
    </source>
</evidence>
<dbReference type="InterPro" id="IPR012480">
    <property type="entry name" value="Hepar_II_III_C"/>
</dbReference>
<evidence type="ECO:0000256" key="5">
    <source>
        <dbReference type="SAM" id="SignalP"/>
    </source>
</evidence>
<keyword evidence="4" id="KW-0456">Lyase</keyword>
<comment type="subcellular location">
    <subcellularLocation>
        <location evidence="1">Periplasm</location>
    </subcellularLocation>
</comment>
<keyword evidence="2 5" id="KW-0732">Signal</keyword>
<dbReference type="RefSeq" id="WP_344766454.1">
    <property type="nucleotide sequence ID" value="NZ_BAABAK010000009.1"/>
</dbReference>
<feature type="signal peptide" evidence="5">
    <location>
        <begin position="1"/>
        <end position="23"/>
    </location>
</feature>
<evidence type="ECO:0000259" key="6">
    <source>
        <dbReference type="Pfam" id="PF07940"/>
    </source>
</evidence>
<dbReference type="Gene3D" id="1.50.10.100">
    <property type="entry name" value="Chondroitin AC/alginate lyase"/>
    <property type="match status" value="1"/>
</dbReference>
<dbReference type="PANTHER" id="PTHR39210:SF1">
    <property type="entry name" value="HEPARIN-SULFATE LYASE"/>
    <property type="match status" value="1"/>
</dbReference>
<dbReference type="Proteomes" id="UP001501081">
    <property type="component" value="Unassembled WGS sequence"/>
</dbReference>
<dbReference type="SUPFAM" id="SSF48230">
    <property type="entry name" value="Chondroitin AC/alginate lyase"/>
    <property type="match status" value="1"/>
</dbReference>
<organism evidence="8 9">
    <name type="scientific">Pedobacter ginsengiterrae</name>
    <dbReference type="NCBI Taxonomy" id="871696"/>
    <lineage>
        <taxon>Bacteria</taxon>
        <taxon>Pseudomonadati</taxon>
        <taxon>Bacteroidota</taxon>
        <taxon>Sphingobacteriia</taxon>
        <taxon>Sphingobacteriales</taxon>
        <taxon>Sphingobacteriaceae</taxon>
        <taxon>Pedobacter</taxon>
    </lineage>
</organism>
<dbReference type="InterPro" id="IPR008929">
    <property type="entry name" value="Chondroitin_lyas"/>
</dbReference>
<dbReference type="InterPro" id="IPR054646">
    <property type="entry name" value="HepC"/>
</dbReference>
<dbReference type="NCBIfam" id="NF045573">
    <property type="entry name" value="Hepsulflyase_CFB"/>
    <property type="match status" value="1"/>
</dbReference>